<evidence type="ECO:0000256" key="1">
    <source>
        <dbReference type="SAM" id="MobiDB-lite"/>
    </source>
</evidence>
<dbReference type="Proteomes" id="UP001367508">
    <property type="component" value="Unassembled WGS sequence"/>
</dbReference>
<reference evidence="2 3" key="1">
    <citation type="submission" date="2024-01" db="EMBL/GenBank/DDBJ databases">
        <title>The genomes of 5 underutilized Papilionoideae crops provide insights into root nodulation and disease resistanc.</title>
        <authorList>
            <person name="Jiang F."/>
        </authorList>
    </citation>
    <scope>NUCLEOTIDE SEQUENCE [LARGE SCALE GENOMIC DNA]</scope>
    <source>
        <strain evidence="2">LVBAO_FW01</strain>
        <tissue evidence="2">Leaves</tissue>
    </source>
</reference>
<evidence type="ECO:0000313" key="3">
    <source>
        <dbReference type="Proteomes" id="UP001367508"/>
    </source>
</evidence>
<protein>
    <submittedName>
        <fullName evidence="2">Uncharacterized protein</fullName>
    </submittedName>
</protein>
<comment type="caution">
    <text evidence="2">The sequence shown here is derived from an EMBL/GenBank/DDBJ whole genome shotgun (WGS) entry which is preliminary data.</text>
</comment>
<accession>A0AAN9LAR8</accession>
<dbReference type="PANTHER" id="PTHR38221:SF1">
    <property type="entry name" value="OVULE PROTEIN"/>
    <property type="match status" value="1"/>
</dbReference>
<feature type="region of interest" description="Disordered" evidence="1">
    <location>
        <begin position="296"/>
        <end position="341"/>
    </location>
</feature>
<dbReference type="AlphaFoldDB" id="A0AAN9LAR8"/>
<gene>
    <name evidence="2" type="ORF">VNO77_25027</name>
</gene>
<evidence type="ECO:0000313" key="2">
    <source>
        <dbReference type="EMBL" id="KAK7330823.1"/>
    </source>
</evidence>
<dbReference type="PANTHER" id="PTHR38221">
    <property type="entry name" value="BNAA04G14260D PROTEIN"/>
    <property type="match status" value="1"/>
</dbReference>
<organism evidence="2 3">
    <name type="scientific">Canavalia gladiata</name>
    <name type="common">Sword bean</name>
    <name type="synonym">Dolichos gladiatus</name>
    <dbReference type="NCBI Taxonomy" id="3824"/>
    <lineage>
        <taxon>Eukaryota</taxon>
        <taxon>Viridiplantae</taxon>
        <taxon>Streptophyta</taxon>
        <taxon>Embryophyta</taxon>
        <taxon>Tracheophyta</taxon>
        <taxon>Spermatophyta</taxon>
        <taxon>Magnoliopsida</taxon>
        <taxon>eudicotyledons</taxon>
        <taxon>Gunneridae</taxon>
        <taxon>Pentapetalae</taxon>
        <taxon>rosids</taxon>
        <taxon>fabids</taxon>
        <taxon>Fabales</taxon>
        <taxon>Fabaceae</taxon>
        <taxon>Papilionoideae</taxon>
        <taxon>50 kb inversion clade</taxon>
        <taxon>NPAAA clade</taxon>
        <taxon>indigoferoid/millettioid clade</taxon>
        <taxon>Phaseoleae</taxon>
        <taxon>Canavalia</taxon>
    </lineage>
</organism>
<name>A0AAN9LAR8_CANGL</name>
<sequence length="400" mass="44740">MFFVPVADPRTHNHHFYAFMHQSSRISSSQEQNLDHTPFVGVGGDIPNDHYDTPSPVYGEFLVASAGIVMVSPPESQDDIPQDVFHTPPEESSLPSSDEQRRETIIGVDCCPVNHAVDVETGTQGFVDFFSYSDGSEFVDLGRDSELGFSEAQLTQQIDVVEGSRDRLGEIPNCQSDEFRVLERELPDLGESPVKRSKHSEHNLGFGSRGDCLGVQLQNMEESNAENPYNFGEDLQHRENVPNAENEENCCKETSMDKNLDSGENFETQIVQLGMITSDGNVNLCESDKLTCTVEGNKSSDGAMEASGMPEKNDEEQGLRVLPSSIRGRLEKAGSESESEKVREKTKFPVFYVLKVLLQNRHEVEDNDDNVSLFETAKLHGLNFPRPRWWPDSDNFNQLD</sequence>
<feature type="compositionally biased region" description="Basic and acidic residues" evidence="1">
    <location>
        <begin position="328"/>
        <end position="341"/>
    </location>
</feature>
<keyword evidence="3" id="KW-1185">Reference proteome</keyword>
<proteinExistence type="predicted"/>
<feature type="region of interest" description="Disordered" evidence="1">
    <location>
        <begin position="72"/>
        <end position="100"/>
    </location>
</feature>
<dbReference type="EMBL" id="JAYMYQ010000005">
    <property type="protein sequence ID" value="KAK7330823.1"/>
    <property type="molecule type" value="Genomic_DNA"/>
</dbReference>